<dbReference type="Proteomes" id="UP000248975">
    <property type="component" value="Unassembled WGS sequence"/>
</dbReference>
<dbReference type="PROSITE" id="PS51123">
    <property type="entry name" value="OMPA_2"/>
    <property type="match status" value="1"/>
</dbReference>
<feature type="region of interest" description="Disordered" evidence="2">
    <location>
        <begin position="73"/>
        <end position="271"/>
    </location>
</feature>
<feature type="domain" description="OmpA-like" evidence="3">
    <location>
        <begin position="521"/>
        <end position="646"/>
    </location>
</feature>
<dbReference type="EMBL" id="QFQS01000001">
    <property type="protein sequence ID" value="PZR00394.1"/>
    <property type="molecule type" value="Genomic_DNA"/>
</dbReference>
<dbReference type="InterPro" id="IPR036737">
    <property type="entry name" value="OmpA-like_sf"/>
</dbReference>
<dbReference type="SUPFAM" id="SSF103088">
    <property type="entry name" value="OmpA-like"/>
    <property type="match status" value="1"/>
</dbReference>
<dbReference type="InterPro" id="IPR050330">
    <property type="entry name" value="Bact_OuterMem_StrucFunc"/>
</dbReference>
<evidence type="ECO:0000313" key="4">
    <source>
        <dbReference type="EMBL" id="PZR00394.1"/>
    </source>
</evidence>
<protein>
    <recommendedName>
        <fullName evidence="3">OmpA-like domain-containing protein</fullName>
    </recommendedName>
</protein>
<dbReference type="CDD" id="cd07185">
    <property type="entry name" value="OmpA_C-like"/>
    <property type="match status" value="1"/>
</dbReference>
<dbReference type="PANTHER" id="PTHR30329">
    <property type="entry name" value="STATOR ELEMENT OF FLAGELLAR MOTOR COMPLEX"/>
    <property type="match status" value="1"/>
</dbReference>
<dbReference type="AlphaFoldDB" id="A0A2W5UAI6"/>
<feature type="compositionally biased region" description="Low complexity" evidence="2">
    <location>
        <begin position="226"/>
        <end position="241"/>
    </location>
</feature>
<evidence type="ECO:0000313" key="5">
    <source>
        <dbReference type="Proteomes" id="UP000248975"/>
    </source>
</evidence>
<evidence type="ECO:0000256" key="2">
    <source>
        <dbReference type="SAM" id="MobiDB-lite"/>
    </source>
</evidence>
<sequence>MRSETYGNLDERRDRLMTRSILKATTALSVSLSLMQPIPVVAQSLIRPTAPEACGSDVCGFELVEVQTCAEDPTMTDCPPPEAVPSAPEATPEATPPADEAPATTPEQEATTPDAAAPAADQPPTDADTAPTQEQAPEVQPAPEAAQPTPEATQPETAPAAEGAIPAQPAPAETAPETQQPEAAPAPSAPAATMPEAEQTTAPADAPAAEAAPAQPTPEAAPPTPEATVPQPAQEETAPAPDESSIVAPVPDPVPEPTAEQAQALETMLADPEVAAAVDTLAETITPSTDAAPQPDTALSALAAMQDGAAAAPAAADVTTQTLGADSARSSTQDFATTLNTAPPTEAKKKDGLSDLEKAGLVALGAVAVGMLINKNRVVANSGDRVVVDRGNGDLAIWKDDNANLRAPGVVETNLRYSDGSTLTTIERPDGSQIITVRDATGRVIRRDRITPDGTRVPLIDDTRAYQPVDVSQLPRPRLRELQFTDDTDPALMMALLEQAQSADLGRSYSLAQVRDIQQLRQLAPELTARPITFATASSAIRPEEAGKLAQIAGLMNDLIAKNPRELFLIEGHTDAVGGAAYNLALSDRRAESVALALSQIFGVPAENMVVQGYGERFLKVNTQADEPQNRRVALRQITWLVDGET</sequence>
<proteinExistence type="predicted"/>
<dbReference type="Gene3D" id="3.30.1330.60">
    <property type="entry name" value="OmpA-like domain"/>
    <property type="match status" value="1"/>
</dbReference>
<name>A0A2W5UAI6_CERSP</name>
<reference evidence="4 5" key="1">
    <citation type="submission" date="2017-08" db="EMBL/GenBank/DDBJ databases">
        <title>Infants hospitalized years apart are colonized by the same room-sourced microbial strains.</title>
        <authorList>
            <person name="Brooks B."/>
            <person name="Olm M.R."/>
            <person name="Firek B.A."/>
            <person name="Baker R."/>
            <person name="Thomas B.C."/>
            <person name="Morowitz M.J."/>
            <person name="Banfield J.F."/>
        </authorList>
    </citation>
    <scope>NUCLEOTIDE SEQUENCE [LARGE SCALE GENOMIC DNA]</scope>
    <source>
        <strain evidence="4">S2_003_000_R2_11</strain>
    </source>
</reference>
<evidence type="ECO:0000259" key="3">
    <source>
        <dbReference type="PROSITE" id="PS51123"/>
    </source>
</evidence>
<accession>A0A2W5UAI6</accession>
<dbReference type="InterPro" id="IPR006665">
    <property type="entry name" value="OmpA-like"/>
</dbReference>
<dbReference type="GO" id="GO:0016020">
    <property type="term" value="C:membrane"/>
    <property type="evidence" value="ECO:0007669"/>
    <property type="project" value="UniProtKB-UniRule"/>
</dbReference>
<gene>
    <name evidence="4" type="ORF">DI533_07410</name>
</gene>
<dbReference type="PANTHER" id="PTHR30329:SF21">
    <property type="entry name" value="LIPOPROTEIN YIAD-RELATED"/>
    <property type="match status" value="1"/>
</dbReference>
<evidence type="ECO:0000256" key="1">
    <source>
        <dbReference type="PROSITE-ProRule" id="PRU00473"/>
    </source>
</evidence>
<feature type="compositionally biased region" description="Low complexity" evidence="2">
    <location>
        <begin position="84"/>
        <end position="214"/>
    </location>
</feature>
<dbReference type="Pfam" id="PF00691">
    <property type="entry name" value="OmpA"/>
    <property type="match status" value="1"/>
</dbReference>
<keyword evidence="1" id="KW-0472">Membrane</keyword>
<organism evidence="4 5">
    <name type="scientific">Cereibacter sphaeroides</name>
    <name type="common">Rhodobacter sphaeroides</name>
    <dbReference type="NCBI Taxonomy" id="1063"/>
    <lineage>
        <taxon>Bacteria</taxon>
        <taxon>Pseudomonadati</taxon>
        <taxon>Pseudomonadota</taxon>
        <taxon>Alphaproteobacteria</taxon>
        <taxon>Rhodobacterales</taxon>
        <taxon>Paracoccaceae</taxon>
        <taxon>Cereibacter</taxon>
    </lineage>
</organism>
<feature type="compositionally biased region" description="Pro residues" evidence="2">
    <location>
        <begin position="215"/>
        <end position="225"/>
    </location>
</feature>
<comment type="caution">
    <text evidence="4">The sequence shown here is derived from an EMBL/GenBank/DDBJ whole genome shotgun (WGS) entry which is preliminary data.</text>
</comment>
<dbReference type="PRINTS" id="PR01217">
    <property type="entry name" value="PRICHEXTENSN"/>
</dbReference>